<feature type="compositionally biased region" description="Basic and acidic residues" evidence="1">
    <location>
        <begin position="197"/>
        <end position="206"/>
    </location>
</feature>
<name>A0A6B0RDR4_9CETA</name>
<gene>
    <name evidence="2" type="ORF">E5288_WYG007705</name>
</gene>
<keyword evidence="3" id="KW-1185">Reference proteome</keyword>
<feature type="compositionally biased region" description="Polar residues" evidence="1">
    <location>
        <begin position="276"/>
        <end position="285"/>
    </location>
</feature>
<dbReference type="Proteomes" id="UP000322234">
    <property type="component" value="Unassembled WGS sequence"/>
</dbReference>
<dbReference type="InterPro" id="IPR026680">
    <property type="entry name" value="CCDC137"/>
</dbReference>
<proteinExistence type="predicted"/>
<feature type="region of interest" description="Disordered" evidence="1">
    <location>
        <begin position="306"/>
        <end position="334"/>
    </location>
</feature>
<feature type="compositionally biased region" description="Low complexity" evidence="1">
    <location>
        <begin position="264"/>
        <end position="274"/>
    </location>
</feature>
<evidence type="ECO:0000313" key="2">
    <source>
        <dbReference type="EMBL" id="MXQ87171.1"/>
    </source>
</evidence>
<dbReference type="GO" id="GO:0005634">
    <property type="term" value="C:nucleus"/>
    <property type="evidence" value="ECO:0007669"/>
    <property type="project" value="TreeGrafter"/>
</dbReference>
<dbReference type="PANTHER" id="PTHR21838:SF2">
    <property type="entry name" value="COILED-COIL DOMAIN-CONTAINING PROTEIN 137"/>
    <property type="match status" value="1"/>
</dbReference>
<feature type="region of interest" description="Disordered" evidence="1">
    <location>
        <begin position="181"/>
        <end position="225"/>
    </location>
</feature>
<evidence type="ECO:0008006" key="4">
    <source>
        <dbReference type="Google" id="ProtNLM"/>
    </source>
</evidence>
<reference evidence="2" key="1">
    <citation type="submission" date="2019-10" db="EMBL/GenBank/DDBJ databases">
        <title>The sequence and de novo assembly of the wild yak genome.</title>
        <authorList>
            <person name="Liu Y."/>
        </authorList>
    </citation>
    <scope>NUCLEOTIDE SEQUENCE [LARGE SCALE GENOMIC DNA]</scope>
    <source>
        <strain evidence="2">WY2019</strain>
    </source>
</reference>
<evidence type="ECO:0000313" key="3">
    <source>
        <dbReference type="Proteomes" id="UP000322234"/>
    </source>
</evidence>
<feature type="region of interest" description="Disordered" evidence="1">
    <location>
        <begin position="247"/>
        <end position="285"/>
    </location>
</feature>
<feature type="compositionally biased region" description="Basic and acidic residues" evidence="1">
    <location>
        <begin position="215"/>
        <end position="225"/>
    </location>
</feature>
<sequence length="334" mass="38394">MPGTARCRVRAVGVPEDQLGRQSRDGVSGVAHVTFRAPSCHPGRSQVLPRRETGPGTVSGRARTRSCSLDRHARKRPDLSHPRVLLHSKEKKKVNCKPKNQDEQEIPFRLREIMRSRQEMKNPISNKKRKKEAQAAFSKTLEKEAKGVEPDIAIPKFKQRKWESDRAYVRRMEQEAQHVLFLSKNQANRQPEVQAAPKKEKSERKKAFQKRRLDKARQRREEKAAERLEQELLQDTVKFGEVVLQPPELTAKPRMSVSRDQPGKKSLMLKKLLSPGSVSQPLTTSLARQRIVAEERERAVNAYRALKRLQQQRQETQSPQPPHLPPGKKPEMQL</sequence>
<protein>
    <recommendedName>
        <fullName evidence="4">Coiled-coil domain-containing protein 137</fullName>
    </recommendedName>
</protein>
<accession>A0A6B0RDR4</accession>
<feature type="region of interest" description="Disordered" evidence="1">
    <location>
        <begin position="36"/>
        <end position="72"/>
    </location>
</feature>
<dbReference type="EMBL" id="VBQZ03000036">
    <property type="protein sequence ID" value="MXQ87171.1"/>
    <property type="molecule type" value="Genomic_DNA"/>
</dbReference>
<dbReference type="PANTHER" id="PTHR21838">
    <property type="entry name" value="COILED-COIL DOMAIN-CONTAINING PROTEIN 137"/>
    <property type="match status" value="1"/>
</dbReference>
<dbReference type="AlphaFoldDB" id="A0A6B0RDR4"/>
<organism evidence="2 3">
    <name type="scientific">Bos mutus</name>
    <name type="common">wild yak</name>
    <dbReference type="NCBI Taxonomy" id="72004"/>
    <lineage>
        <taxon>Eukaryota</taxon>
        <taxon>Metazoa</taxon>
        <taxon>Chordata</taxon>
        <taxon>Craniata</taxon>
        <taxon>Vertebrata</taxon>
        <taxon>Euteleostomi</taxon>
        <taxon>Mammalia</taxon>
        <taxon>Eutheria</taxon>
        <taxon>Laurasiatheria</taxon>
        <taxon>Artiodactyla</taxon>
        <taxon>Ruminantia</taxon>
        <taxon>Pecora</taxon>
        <taxon>Bovidae</taxon>
        <taxon>Bovinae</taxon>
        <taxon>Bos</taxon>
    </lineage>
</organism>
<evidence type="ECO:0000256" key="1">
    <source>
        <dbReference type="SAM" id="MobiDB-lite"/>
    </source>
</evidence>
<comment type="caution">
    <text evidence="2">The sequence shown here is derived from an EMBL/GenBank/DDBJ whole genome shotgun (WGS) entry which is preliminary data.</text>
</comment>